<accession>A0A9P6A458</accession>
<dbReference type="Proteomes" id="UP000807025">
    <property type="component" value="Unassembled WGS sequence"/>
</dbReference>
<evidence type="ECO:0000313" key="1">
    <source>
        <dbReference type="EMBL" id="KAF9498926.1"/>
    </source>
</evidence>
<dbReference type="OrthoDB" id="3236755at2759"/>
<gene>
    <name evidence="1" type="ORF">BDN71DRAFT_1428550</name>
</gene>
<evidence type="ECO:0000313" key="2">
    <source>
        <dbReference type="Proteomes" id="UP000807025"/>
    </source>
</evidence>
<sequence>MLGTQGQKFMNTQKYLQELSTLLQFLLSLLPEGCEHHEFHNWQPDPDKLAEFSARRQPGEILFKLCERRAALLMVVDMLARELVDQPESVILLNLGGGLMKACKAHYHKAKIDLCFLPSRQAFTLLCLPAKANGFVTFEGNRGSFKWNWKTKGFRGSASAAISFSNNLG</sequence>
<comment type="caution">
    <text evidence="1">The sequence shown here is derived from an EMBL/GenBank/DDBJ whole genome shotgun (WGS) entry which is preliminary data.</text>
</comment>
<dbReference type="EMBL" id="MU154535">
    <property type="protein sequence ID" value="KAF9498926.1"/>
    <property type="molecule type" value="Genomic_DNA"/>
</dbReference>
<organism evidence="1 2">
    <name type="scientific">Pleurotus eryngii</name>
    <name type="common">Boletus of the steppes</name>
    <dbReference type="NCBI Taxonomy" id="5323"/>
    <lineage>
        <taxon>Eukaryota</taxon>
        <taxon>Fungi</taxon>
        <taxon>Dikarya</taxon>
        <taxon>Basidiomycota</taxon>
        <taxon>Agaricomycotina</taxon>
        <taxon>Agaricomycetes</taxon>
        <taxon>Agaricomycetidae</taxon>
        <taxon>Agaricales</taxon>
        <taxon>Pleurotineae</taxon>
        <taxon>Pleurotaceae</taxon>
        <taxon>Pleurotus</taxon>
    </lineage>
</organism>
<keyword evidence="2" id="KW-1185">Reference proteome</keyword>
<name>A0A9P6A458_PLEER</name>
<dbReference type="AlphaFoldDB" id="A0A9P6A458"/>
<protein>
    <submittedName>
        <fullName evidence="1">Uncharacterized protein</fullName>
    </submittedName>
</protein>
<reference evidence="1" key="1">
    <citation type="submission" date="2020-11" db="EMBL/GenBank/DDBJ databases">
        <authorList>
            <consortium name="DOE Joint Genome Institute"/>
            <person name="Ahrendt S."/>
            <person name="Riley R."/>
            <person name="Andreopoulos W."/>
            <person name="Labutti K."/>
            <person name="Pangilinan J."/>
            <person name="Ruiz-Duenas F.J."/>
            <person name="Barrasa J.M."/>
            <person name="Sanchez-Garcia M."/>
            <person name="Camarero S."/>
            <person name="Miyauchi S."/>
            <person name="Serrano A."/>
            <person name="Linde D."/>
            <person name="Babiker R."/>
            <person name="Drula E."/>
            <person name="Ayuso-Fernandez I."/>
            <person name="Pacheco R."/>
            <person name="Padilla G."/>
            <person name="Ferreira P."/>
            <person name="Barriuso J."/>
            <person name="Kellner H."/>
            <person name="Castanera R."/>
            <person name="Alfaro M."/>
            <person name="Ramirez L."/>
            <person name="Pisabarro A.G."/>
            <person name="Kuo A."/>
            <person name="Tritt A."/>
            <person name="Lipzen A."/>
            <person name="He G."/>
            <person name="Yan M."/>
            <person name="Ng V."/>
            <person name="Cullen D."/>
            <person name="Martin F."/>
            <person name="Rosso M.-N."/>
            <person name="Henrissat B."/>
            <person name="Hibbett D."/>
            <person name="Martinez A.T."/>
            <person name="Grigoriev I.V."/>
        </authorList>
    </citation>
    <scope>NUCLEOTIDE SEQUENCE</scope>
    <source>
        <strain evidence="1">ATCC 90797</strain>
    </source>
</reference>
<proteinExistence type="predicted"/>